<feature type="signal peptide" evidence="3">
    <location>
        <begin position="1"/>
        <end position="33"/>
    </location>
</feature>
<evidence type="ECO:0000313" key="5">
    <source>
        <dbReference type="EMBL" id="GAA0615949.1"/>
    </source>
</evidence>
<evidence type="ECO:0000256" key="1">
    <source>
        <dbReference type="ARBA" id="ARBA00010062"/>
    </source>
</evidence>
<dbReference type="InterPro" id="IPR028081">
    <property type="entry name" value="Leu-bd"/>
</dbReference>
<keyword evidence="6" id="KW-1185">Reference proteome</keyword>
<organism evidence="5 6">
    <name type="scientific">Sporichthya brevicatena</name>
    <dbReference type="NCBI Taxonomy" id="171442"/>
    <lineage>
        <taxon>Bacteria</taxon>
        <taxon>Bacillati</taxon>
        <taxon>Actinomycetota</taxon>
        <taxon>Actinomycetes</taxon>
        <taxon>Sporichthyales</taxon>
        <taxon>Sporichthyaceae</taxon>
        <taxon>Sporichthya</taxon>
    </lineage>
</organism>
<feature type="domain" description="Leucine-binding protein" evidence="4">
    <location>
        <begin position="127"/>
        <end position="426"/>
    </location>
</feature>
<sequence>MTASEFRRALRAAAVVGAAALVLSACGARTDHAAVVAAESGGLAEQLAQTQASAAAAAPASTDDSSGAVVAAPDAAVDVPVGGTVPDGGAVATPTPAAGTKSGATKTNAAGGAKTPVAAGCAKQGPPVVIGQVGAFSGLVGANNQGAVQTLPVWVRDVNARGGLGCHPVTLFQKDTASDPAKAEAAVKEMVQSRNAVALIASYAPLDIVGFRKGVESAKIVSVGGDQVTPDWHLSPYLYPVGGIEKAQFAGSAKALQSKRVDKLAVFYCVESTACTAFKDTLDRDGYAKKFGMSIVYQTQISLTQNDFTSACQAAKNAGAKAVVFAGDAGGVQRTARSCATVGLGVPIVITASQATFDPNDKNLQKATVSMATPIFPFTSTDDNQAIKDYRAAMARYNPTAEFNNASALTWSSAKMLERAVELLGPSARDVPLTRDLILTGLGKVKKETLGGLIPATTYTLNQPHAQENFCFAAMGFDSRGFFAPAGARFDCI</sequence>
<dbReference type="PROSITE" id="PS51257">
    <property type="entry name" value="PROKAR_LIPOPROTEIN"/>
    <property type="match status" value="1"/>
</dbReference>
<dbReference type="RefSeq" id="WP_344603691.1">
    <property type="nucleotide sequence ID" value="NZ_BAAAHE010000013.1"/>
</dbReference>
<comment type="similarity">
    <text evidence="1">Belongs to the leucine-binding protein family.</text>
</comment>
<comment type="caution">
    <text evidence="5">The sequence shown here is derived from an EMBL/GenBank/DDBJ whole genome shotgun (WGS) entry which is preliminary data.</text>
</comment>
<name>A0ABP3RX15_9ACTN</name>
<dbReference type="PANTHER" id="PTHR47235">
    <property type="entry name" value="BLR6548 PROTEIN"/>
    <property type="match status" value="1"/>
</dbReference>
<dbReference type="SUPFAM" id="SSF53822">
    <property type="entry name" value="Periplasmic binding protein-like I"/>
    <property type="match status" value="1"/>
</dbReference>
<evidence type="ECO:0000256" key="3">
    <source>
        <dbReference type="SAM" id="SignalP"/>
    </source>
</evidence>
<reference evidence="6" key="1">
    <citation type="journal article" date="2019" name="Int. J. Syst. Evol. Microbiol.">
        <title>The Global Catalogue of Microorganisms (GCM) 10K type strain sequencing project: providing services to taxonomists for standard genome sequencing and annotation.</title>
        <authorList>
            <consortium name="The Broad Institute Genomics Platform"/>
            <consortium name="The Broad Institute Genome Sequencing Center for Infectious Disease"/>
            <person name="Wu L."/>
            <person name="Ma J."/>
        </authorList>
    </citation>
    <scope>NUCLEOTIDE SEQUENCE [LARGE SCALE GENOMIC DNA]</scope>
    <source>
        <strain evidence="6">JCM 10671</strain>
    </source>
</reference>
<feature type="chain" id="PRO_5045352134" description="Leucine-binding protein domain-containing protein" evidence="3">
    <location>
        <begin position="34"/>
        <end position="493"/>
    </location>
</feature>
<dbReference type="InterPro" id="IPR028082">
    <property type="entry name" value="Peripla_BP_I"/>
</dbReference>
<dbReference type="Gene3D" id="3.40.50.2300">
    <property type="match status" value="2"/>
</dbReference>
<proteinExistence type="inferred from homology"/>
<evidence type="ECO:0000313" key="6">
    <source>
        <dbReference type="Proteomes" id="UP001500957"/>
    </source>
</evidence>
<evidence type="ECO:0000256" key="2">
    <source>
        <dbReference type="ARBA" id="ARBA00022729"/>
    </source>
</evidence>
<dbReference type="PANTHER" id="PTHR47235:SF1">
    <property type="entry name" value="BLR6548 PROTEIN"/>
    <property type="match status" value="1"/>
</dbReference>
<dbReference type="EMBL" id="BAAAHE010000013">
    <property type="protein sequence ID" value="GAA0615949.1"/>
    <property type="molecule type" value="Genomic_DNA"/>
</dbReference>
<protein>
    <recommendedName>
        <fullName evidence="4">Leucine-binding protein domain-containing protein</fullName>
    </recommendedName>
</protein>
<keyword evidence="2 3" id="KW-0732">Signal</keyword>
<gene>
    <name evidence="5" type="ORF">GCM10009547_17440</name>
</gene>
<accession>A0ABP3RX15</accession>
<evidence type="ECO:0000259" key="4">
    <source>
        <dbReference type="Pfam" id="PF13458"/>
    </source>
</evidence>
<dbReference type="Proteomes" id="UP001500957">
    <property type="component" value="Unassembled WGS sequence"/>
</dbReference>
<dbReference type="Pfam" id="PF13458">
    <property type="entry name" value="Peripla_BP_6"/>
    <property type="match status" value="1"/>
</dbReference>